<evidence type="ECO:0000313" key="4">
    <source>
        <dbReference type="Proteomes" id="UP001398420"/>
    </source>
</evidence>
<dbReference type="Proteomes" id="UP001398420">
    <property type="component" value="Unassembled WGS sequence"/>
</dbReference>
<sequence>MLINVINIAFEIYFYVIIAYVLMSWLPALQGSTFGQVIGKIVEPYLEIFRKIIPPIGMIDISPIVAIIALNFIQLGVIKVLFYLMY</sequence>
<name>A0ABU9LGK1_9BACL</name>
<keyword evidence="2" id="KW-0812">Transmembrane</keyword>
<feature type="transmembrane region" description="Helical" evidence="2">
    <location>
        <begin position="64"/>
        <end position="84"/>
    </location>
</feature>
<comment type="similarity">
    <text evidence="1">Belongs to the YggT family.</text>
</comment>
<keyword evidence="2" id="KW-0472">Membrane</keyword>
<dbReference type="InterPro" id="IPR003425">
    <property type="entry name" value="CCB3/YggT"/>
</dbReference>
<organism evidence="3 4">
    <name type="scientific">Kurthia gibsonii</name>
    <dbReference type="NCBI Taxonomy" id="33946"/>
    <lineage>
        <taxon>Bacteria</taxon>
        <taxon>Bacillati</taxon>
        <taxon>Bacillota</taxon>
        <taxon>Bacilli</taxon>
        <taxon>Bacillales</taxon>
        <taxon>Caryophanaceae</taxon>
        <taxon>Kurthia</taxon>
    </lineage>
</organism>
<evidence type="ECO:0000313" key="3">
    <source>
        <dbReference type="EMBL" id="MEL5986975.1"/>
    </source>
</evidence>
<reference evidence="3 4" key="1">
    <citation type="submission" date="2024-04" db="EMBL/GenBank/DDBJ databases">
        <authorList>
            <person name="Wu Y.S."/>
            <person name="Zhang L."/>
        </authorList>
    </citation>
    <scope>NUCLEOTIDE SEQUENCE [LARGE SCALE GENOMIC DNA]</scope>
    <source>
        <strain evidence="3 4">KG-01</strain>
    </source>
</reference>
<dbReference type="RefSeq" id="WP_068455063.1">
    <property type="nucleotide sequence ID" value="NZ_CP147847.1"/>
</dbReference>
<dbReference type="PANTHER" id="PTHR33219:SF14">
    <property type="entry name" value="PROTEIN COFACTOR ASSEMBLY OF COMPLEX C SUBUNIT B CCB3, CHLOROPLASTIC-RELATED"/>
    <property type="match status" value="1"/>
</dbReference>
<keyword evidence="2" id="KW-1133">Transmembrane helix</keyword>
<feature type="transmembrane region" description="Helical" evidence="2">
    <location>
        <begin position="12"/>
        <end position="29"/>
    </location>
</feature>
<dbReference type="EMBL" id="JBCEWA010000001">
    <property type="protein sequence ID" value="MEL5986975.1"/>
    <property type="molecule type" value="Genomic_DNA"/>
</dbReference>
<evidence type="ECO:0000256" key="1">
    <source>
        <dbReference type="ARBA" id="ARBA00010894"/>
    </source>
</evidence>
<proteinExistence type="inferred from homology"/>
<protein>
    <submittedName>
        <fullName evidence="3">YggT family protein</fullName>
    </submittedName>
</protein>
<comment type="caution">
    <text evidence="3">The sequence shown here is derived from an EMBL/GenBank/DDBJ whole genome shotgun (WGS) entry which is preliminary data.</text>
</comment>
<accession>A0ABU9LGK1</accession>
<dbReference type="PANTHER" id="PTHR33219">
    <property type="entry name" value="YLMG HOMOLOG PROTEIN 2, CHLOROPLASTIC"/>
    <property type="match status" value="1"/>
</dbReference>
<keyword evidence="4" id="KW-1185">Reference proteome</keyword>
<evidence type="ECO:0000256" key="2">
    <source>
        <dbReference type="SAM" id="Phobius"/>
    </source>
</evidence>
<dbReference type="Pfam" id="PF02325">
    <property type="entry name" value="CCB3_YggT"/>
    <property type="match status" value="1"/>
</dbReference>
<gene>
    <name evidence="3" type="ORF">AAF454_00900</name>
</gene>